<dbReference type="Pfam" id="PF02826">
    <property type="entry name" value="2-Hacid_dh_C"/>
    <property type="match status" value="1"/>
</dbReference>
<dbReference type="CDD" id="cd12158">
    <property type="entry name" value="ErythrP_dh"/>
    <property type="match status" value="1"/>
</dbReference>
<organism evidence="7 8">
    <name type="scientific">Prevotella pectinovora</name>
    <dbReference type="NCBI Taxonomy" id="1602169"/>
    <lineage>
        <taxon>Bacteria</taxon>
        <taxon>Pseudomonadati</taxon>
        <taxon>Bacteroidota</taxon>
        <taxon>Bacteroidia</taxon>
        <taxon>Bacteroidales</taxon>
        <taxon>Prevotellaceae</taxon>
        <taxon>Prevotella</taxon>
    </lineage>
</organism>
<dbReference type="GO" id="GO:0008615">
    <property type="term" value="P:pyridoxine biosynthetic process"/>
    <property type="evidence" value="ECO:0007669"/>
    <property type="project" value="UniProtKB-UniRule"/>
</dbReference>
<keyword evidence="3 5" id="KW-0520">NAD</keyword>
<feature type="binding site" evidence="5">
    <location>
        <position position="67"/>
    </location>
    <ligand>
        <name>substrate</name>
    </ligand>
</feature>
<gene>
    <name evidence="5" type="primary">pdxB</name>
    <name evidence="7" type="ORF">ST44_06715</name>
</gene>
<evidence type="ECO:0000313" key="8">
    <source>
        <dbReference type="Proteomes" id="UP000032046"/>
    </source>
</evidence>
<comment type="catalytic activity">
    <reaction evidence="5">
        <text>4-phospho-D-erythronate + NAD(+) = (R)-3-hydroxy-2-oxo-4-phosphooxybutanoate + NADH + H(+)</text>
        <dbReference type="Rhea" id="RHEA:18829"/>
        <dbReference type="ChEBI" id="CHEBI:15378"/>
        <dbReference type="ChEBI" id="CHEBI:57540"/>
        <dbReference type="ChEBI" id="CHEBI:57945"/>
        <dbReference type="ChEBI" id="CHEBI:58538"/>
        <dbReference type="ChEBI" id="CHEBI:58766"/>
        <dbReference type="EC" id="1.1.1.290"/>
    </reaction>
</comment>
<dbReference type="GO" id="GO:0051287">
    <property type="term" value="F:NAD binding"/>
    <property type="evidence" value="ECO:0007669"/>
    <property type="project" value="InterPro"/>
</dbReference>
<dbReference type="EMBL" id="JXQK01000053">
    <property type="protein sequence ID" value="KIP62496.1"/>
    <property type="molecule type" value="Genomic_DNA"/>
</dbReference>
<name>A0A0D0I5K5_9BACT</name>
<dbReference type="Proteomes" id="UP000032046">
    <property type="component" value="Unassembled WGS sequence"/>
</dbReference>
<dbReference type="SUPFAM" id="SSF52283">
    <property type="entry name" value="Formate/glycerate dehydrogenase catalytic domain-like"/>
    <property type="match status" value="1"/>
</dbReference>
<dbReference type="InterPro" id="IPR029752">
    <property type="entry name" value="D-isomer_DH_CS1"/>
</dbReference>
<feature type="binding site" evidence="5">
    <location>
        <position position="259"/>
    </location>
    <ligand>
        <name>NAD(+)</name>
        <dbReference type="ChEBI" id="CHEBI:57540"/>
    </ligand>
</feature>
<comment type="similarity">
    <text evidence="5">Belongs to the D-isomer specific 2-hydroxyacid dehydrogenase family. PdxB subfamily.</text>
</comment>
<dbReference type="InterPro" id="IPR036291">
    <property type="entry name" value="NAD(P)-bd_dom_sf"/>
</dbReference>
<dbReference type="PANTHER" id="PTHR43761:SF1">
    <property type="entry name" value="D-ISOMER SPECIFIC 2-HYDROXYACID DEHYDROGENASE CATALYTIC DOMAIN-CONTAINING PROTEIN-RELATED"/>
    <property type="match status" value="1"/>
</dbReference>
<evidence type="ECO:0000256" key="3">
    <source>
        <dbReference type="ARBA" id="ARBA00023027"/>
    </source>
</evidence>
<keyword evidence="1 5" id="KW-0963">Cytoplasm</keyword>
<dbReference type="GO" id="GO:0005737">
    <property type="term" value="C:cytoplasm"/>
    <property type="evidence" value="ECO:0007669"/>
    <property type="project" value="UniProtKB-SubCell"/>
</dbReference>
<feature type="domain" description="D-isomer specific 2-hydroxyacid dehydrogenase NAD-binding" evidence="6">
    <location>
        <begin position="113"/>
        <end position="258"/>
    </location>
</feature>
<evidence type="ECO:0000313" key="7">
    <source>
        <dbReference type="EMBL" id="KIP62496.1"/>
    </source>
</evidence>
<comment type="function">
    <text evidence="5">Catalyzes the oxidation of erythronate-4-phosphate to 3-hydroxy-2-oxo-4-phosphonooxybutanoate.</text>
</comment>
<comment type="pathway">
    <text evidence="5">Cofactor biosynthesis; pyridoxine 5'-phosphate biosynthesis; pyridoxine 5'-phosphate from D-erythrose 4-phosphate: step 2/5.</text>
</comment>
<comment type="caution">
    <text evidence="5">Lacks conserved residue(s) required for the propagation of feature annotation.</text>
</comment>
<proteinExistence type="inferred from homology"/>
<dbReference type="RefSeq" id="WP_042519117.1">
    <property type="nucleotide sequence ID" value="NZ_JXQK01000053.1"/>
</dbReference>
<dbReference type="HAMAP" id="MF_01825">
    <property type="entry name" value="PdxB"/>
    <property type="match status" value="1"/>
</dbReference>
<dbReference type="PROSITE" id="PS00065">
    <property type="entry name" value="D_2_HYDROXYACID_DH_1"/>
    <property type="match status" value="1"/>
</dbReference>
<feature type="binding site" evidence="5">
    <location>
        <position position="46"/>
    </location>
    <ligand>
        <name>substrate</name>
    </ligand>
</feature>
<dbReference type="InterPro" id="IPR006140">
    <property type="entry name" value="D-isomer_DH_NAD-bd"/>
</dbReference>
<feature type="active site" description="Proton donor" evidence="5">
    <location>
        <position position="256"/>
    </location>
</feature>
<dbReference type="SUPFAM" id="SSF51735">
    <property type="entry name" value="NAD(P)-binding Rossmann-fold domains"/>
    <property type="match status" value="1"/>
</dbReference>
<comment type="subcellular location">
    <subcellularLocation>
        <location evidence="5">Cytoplasm</location>
    </subcellularLocation>
</comment>
<dbReference type="GO" id="GO:0033711">
    <property type="term" value="F:4-phosphoerythronate dehydrogenase activity"/>
    <property type="evidence" value="ECO:0007669"/>
    <property type="project" value="UniProtKB-EC"/>
</dbReference>
<reference evidence="7 8" key="1">
    <citation type="submission" date="2015-01" db="EMBL/GenBank/DDBJ databases">
        <title>Comparative genomics of non-oral Prevotella species.</title>
        <authorList>
            <person name="Accetto T."/>
            <person name="Nograsek B."/>
            <person name="Avgustin G."/>
        </authorList>
    </citation>
    <scope>NUCLEOTIDE SEQUENCE [LARGE SCALE GENOMIC DNA]</scope>
    <source>
        <strain evidence="7 8">P5-119</strain>
    </source>
</reference>
<keyword evidence="2 5" id="KW-0560">Oxidoreductase</keyword>
<keyword evidence="8" id="KW-1185">Reference proteome</keyword>
<dbReference type="STRING" id="1602171.ST44_06715"/>
<protein>
    <recommendedName>
        <fullName evidence="5">Erythronate-4-phosphate dehydrogenase</fullName>
        <ecNumber evidence="5">1.1.1.290</ecNumber>
    </recommendedName>
</protein>
<sequence>MKIIVDDKIPYIRETLGEISPDVTYLKGADISAGDVEDADALIVRTRTCCDEKLLQGSKVQFVATATIGYDHIDTEYMQKAGISWMNCPGCNSGSVAQYLRSTLILLCREKGISPEKDIVGVVGYGHVGSKVVAETRAMGFKVLVCDPPLGDGGSTAEHFVDMRQIERECSVITFHVPLTKGGNHPTFHLADEAFFGRLAKCPVIINTSRGGVVDNGALLAALDKGMVKDAVIDTWEGEPDISLALLNKVYIGTPHIAGYSADGKTNADNMVIEGLCRHFGIENRWHILPPSLPDGFKAGDSEDDTKLALYNPLEDSRRLKNAPEKFEELRGNYPLRREKL</sequence>
<feature type="binding site" evidence="5">
    <location>
        <position position="234"/>
    </location>
    <ligand>
        <name>NAD(+)</name>
        <dbReference type="ChEBI" id="CHEBI:57540"/>
    </ligand>
</feature>
<comment type="caution">
    <text evidence="7">The sequence shown here is derived from an EMBL/GenBank/DDBJ whole genome shotgun (WGS) entry which is preliminary data.</text>
</comment>
<evidence type="ECO:0000256" key="2">
    <source>
        <dbReference type="ARBA" id="ARBA00023002"/>
    </source>
</evidence>
<dbReference type="PANTHER" id="PTHR43761">
    <property type="entry name" value="D-ISOMER SPECIFIC 2-HYDROXYACID DEHYDROGENASE FAMILY PROTEIN (AFU_ORTHOLOGUE AFUA_1G13630)"/>
    <property type="match status" value="1"/>
</dbReference>
<comment type="subunit">
    <text evidence="5">Homodimer.</text>
</comment>
<accession>A0A0D0I5K5</accession>
<evidence type="ECO:0000256" key="5">
    <source>
        <dbReference type="HAMAP-Rule" id="MF_01825"/>
    </source>
</evidence>
<dbReference type="EC" id="1.1.1.290" evidence="5"/>
<feature type="binding site" evidence="5">
    <location>
        <position position="147"/>
    </location>
    <ligand>
        <name>NAD(+)</name>
        <dbReference type="ChEBI" id="CHEBI:57540"/>
    </ligand>
</feature>
<dbReference type="AlphaFoldDB" id="A0A0D0I5K5"/>
<feature type="binding site" evidence="5">
    <location>
        <position position="260"/>
    </location>
    <ligand>
        <name>substrate</name>
    </ligand>
</feature>
<dbReference type="InterPro" id="IPR020921">
    <property type="entry name" value="Erythronate-4-P_DHase"/>
</dbReference>
<evidence type="ECO:0000259" key="6">
    <source>
        <dbReference type="Pfam" id="PF02826"/>
    </source>
</evidence>
<evidence type="ECO:0000256" key="4">
    <source>
        <dbReference type="ARBA" id="ARBA00023096"/>
    </source>
</evidence>
<evidence type="ECO:0000256" key="1">
    <source>
        <dbReference type="ARBA" id="ARBA00022490"/>
    </source>
</evidence>
<dbReference type="Gene3D" id="3.40.50.720">
    <property type="entry name" value="NAD(P)-binding Rossmann-like Domain"/>
    <property type="match status" value="2"/>
</dbReference>
<keyword evidence="4 5" id="KW-0664">Pyridoxine biosynthesis</keyword>
<dbReference type="UniPathway" id="UPA00244">
    <property type="reaction ID" value="UER00310"/>
</dbReference>
<feature type="active site" evidence="5">
    <location>
        <position position="210"/>
    </location>
</feature>
<feature type="active site" evidence="5">
    <location>
        <position position="239"/>
    </location>
</feature>
<dbReference type="InterPro" id="IPR050418">
    <property type="entry name" value="D-iso_2-hydroxyacid_DH_PdxB"/>
</dbReference>